<keyword evidence="2" id="KW-1185">Reference proteome</keyword>
<gene>
    <name evidence="1" type="ORF">LPTSP3_g32780</name>
</gene>
<dbReference type="Proteomes" id="UP000245263">
    <property type="component" value="Chromosome 1"/>
</dbReference>
<dbReference type="RefSeq" id="WP_109021397.1">
    <property type="nucleotide sequence ID" value="NZ_AP025028.1"/>
</dbReference>
<reference evidence="1 2" key="1">
    <citation type="submission" date="2021-08" db="EMBL/GenBank/DDBJ databases">
        <title>Complete genome sequence of Leptospira kobayashii strain E30.</title>
        <authorList>
            <person name="Nakao R."/>
            <person name="Nakamura S."/>
            <person name="Masuzawa T."/>
            <person name="Koizumi N."/>
        </authorList>
    </citation>
    <scope>NUCLEOTIDE SEQUENCE [LARGE SCALE GENOMIC DNA]</scope>
    <source>
        <strain evidence="1 2">E30</strain>
    </source>
</reference>
<evidence type="ECO:0008006" key="3">
    <source>
        <dbReference type="Google" id="ProtNLM"/>
    </source>
</evidence>
<dbReference type="InterPro" id="IPR058083">
    <property type="entry name" value="LIC_11090-like"/>
</dbReference>
<evidence type="ECO:0000313" key="2">
    <source>
        <dbReference type="Proteomes" id="UP000245263"/>
    </source>
</evidence>
<sequence length="150" mass="16853">MLFRAQLSLLIAAILLFQAVFLNSGLFGYCLEDGAKICECNHGSRKELHKNPEDEMFSKERVTVSSHDDHKHGAKILPSCHSAKSGETHLCSCKKNKSQASSLRNFHQTWNHQTNSSEVSVQYDILFSVMILSEIPKEGFDPSPFFPPKT</sequence>
<dbReference type="NCBIfam" id="NF047775">
    <property type="entry name" value="LIC_11090_fam"/>
    <property type="match status" value="1"/>
</dbReference>
<accession>A0ABM7UMN6</accession>
<organism evidence="1 2">
    <name type="scientific">Leptospira kobayashii</name>
    <dbReference type="NCBI Taxonomy" id="1917830"/>
    <lineage>
        <taxon>Bacteria</taxon>
        <taxon>Pseudomonadati</taxon>
        <taxon>Spirochaetota</taxon>
        <taxon>Spirochaetia</taxon>
        <taxon>Leptospirales</taxon>
        <taxon>Leptospiraceae</taxon>
        <taxon>Leptospira</taxon>
    </lineage>
</organism>
<dbReference type="EMBL" id="AP025028">
    <property type="protein sequence ID" value="BDA80348.1"/>
    <property type="molecule type" value="Genomic_DNA"/>
</dbReference>
<proteinExistence type="predicted"/>
<protein>
    <recommendedName>
        <fullName evidence="3">Lipoprotein</fullName>
    </recommendedName>
</protein>
<evidence type="ECO:0000313" key="1">
    <source>
        <dbReference type="EMBL" id="BDA80348.1"/>
    </source>
</evidence>
<name>A0ABM7UMN6_9LEPT</name>